<evidence type="ECO:0000313" key="1">
    <source>
        <dbReference type="EMBL" id="KIM81902.1"/>
    </source>
</evidence>
<reference evidence="1 2" key="1">
    <citation type="submission" date="2014-04" db="EMBL/GenBank/DDBJ databases">
        <authorList>
            <consortium name="DOE Joint Genome Institute"/>
            <person name="Kuo A."/>
            <person name="Tarkka M."/>
            <person name="Buscot F."/>
            <person name="Kohler A."/>
            <person name="Nagy L.G."/>
            <person name="Floudas D."/>
            <person name="Copeland A."/>
            <person name="Barry K.W."/>
            <person name="Cichocki N."/>
            <person name="Veneault-Fourrey C."/>
            <person name="LaButti K."/>
            <person name="Lindquist E.A."/>
            <person name="Lipzen A."/>
            <person name="Lundell T."/>
            <person name="Morin E."/>
            <person name="Murat C."/>
            <person name="Sun H."/>
            <person name="Tunlid A."/>
            <person name="Henrissat B."/>
            <person name="Grigoriev I.V."/>
            <person name="Hibbett D.S."/>
            <person name="Martin F."/>
            <person name="Nordberg H.P."/>
            <person name="Cantor M.N."/>
            <person name="Hua S.X."/>
        </authorList>
    </citation>
    <scope>NUCLEOTIDE SEQUENCE [LARGE SCALE GENOMIC DNA]</scope>
    <source>
        <strain evidence="1 2">F 1598</strain>
    </source>
</reference>
<gene>
    <name evidence="1" type="ORF">PILCRDRAFT_8548</name>
</gene>
<proteinExistence type="predicted"/>
<dbReference type="HOGENOM" id="CLU_2850494_0_0_1"/>
<evidence type="ECO:0000313" key="2">
    <source>
        <dbReference type="Proteomes" id="UP000054166"/>
    </source>
</evidence>
<name>A0A0C3BWZ7_PILCF</name>
<dbReference type="EMBL" id="KN832997">
    <property type="protein sequence ID" value="KIM81902.1"/>
    <property type="molecule type" value="Genomic_DNA"/>
</dbReference>
<dbReference type="Proteomes" id="UP000054166">
    <property type="component" value="Unassembled WGS sequence"/>
</dbReference>
<sequence length="65" mass="6915">MQGGKSTTAREPEFQMVNKIRTPEYLFRGSILATPKFGGRVHGAINPNLASAPPAGGAKMQKNST</sequence>
<keyword evidence="2" id="KW-1185">Reference proteome</keyword>
<dbReference type="InParanoid" id="A0A0C3BWZ7"/>
<protein>
    <submittedName>
        <fullName evidence="1">Uncharacterized protein</fullName>
    </submittedName>
</protein>
<dbReference type="AlphaFoldDB" id="A0A0C3BWZ7"/>
<accession>A0A0C3BWZ7</accession>
<reference evidence="2" key="2">
    <citation type="submission" date="2015-01" db="EMBL/GenBank/DDBJ databases">
        <title>Evolutionary Origins and Diversification of the Mycorrhizal Mutualists.</title>
        <authorList>
            <consortium name="DOE Joint Genome Institute"/>
            <consortium name="Mycorrhizal Genomics Consortium"/>
            <person name="Kohler A."/>
            <person name="Kuo A."/>
            <person name="Nagy L.G."/>
            <person name="Floudas D."/>
            <person name="Copeland A."/>
            <person name="Barry K.W."/>
            <person name="Cichocki N."/>
            <person name="Veneault-Fourrey C."/>
            <person name="LaButti K."/>
            <person name="Lindquist E.A."/>
            <person name="Lipzen A."/>
            <person name="Lundell T."/>
            <person name="Morin E."/>
            <person name="Murat C."/>
            <person name="Riley R."/>
            <person name="Ohm R."/>
            <person name="Sun H."/>
            <person name="Tunlid A."/>
            <person name="Henrissat B."/>
            <person name="Grigoriev I.V."/>
            <person name="Hibbett D.S."/>
            <person name="Martin F."/>
        </authorList>
    </citation>
    <scope>NUCLEOTIDE SEQUENCE [LARGE SCALE GENOMIC DNA]</scope>
    <source>
        <strain evidence="2">F 1598</strain>
    </source>
</reference>
<organism evidence="1 2">
    <name type="scientific">Piloderma croceum (strain F 1598)</name>
    <dbReference type="NCBI Taxonomy" id="765440"/>
    <lineage>
        <taxon>Eukaryota</taxon>
        <taxon>Fungi</taxon>
        <taxon>Dikarya</taxon>
        <taxon>Basidiomycota</taxon>
        <taxon>Agaricomycotina</taxon>
        <taxon>Agaricomycetes</taxon>
        <taxon>Agaricomycetidae</taxon>
        <taxon>Atheliales</taxon>
        <taxon>Atheliaceae</taxon>
        <taxon>Piloderma</taxon>
    </lineage>
</organism>